<keyword evidence="2" id="KW-1185">Reference proteome</keyword>
<dbReference type="Proteomes" id="UP000827445">
    <property type="component" value="Segment"/>
</dbReference>
<proteinExistence type="predicted"/>
<evidence type="ECO:0000313" key="2">
    <source>
        <dbReference type="Proteomes" id="UP000827445"/>
    </source>
</evidence>
<dbReference type="EMBL" id="MZ398135">
    <property type="protein sequence ID" value="QXP45118.1"/>
    <property type="molecule type" value="Genomic_DNA"/>
</dbReference>
<accession>A0AAE7VIX1</accession>
<protein>
    <submittedName>
        <fullName evidence="1">Uncharacterized protein</fullName>
    </submittedName>
</protein>
<sequence>MIQLNPSLDTCINTCANAKLTQPYTCLLLLYKLRCAIITLGEGLEA</sequence>
<organism evidence="1 2">
    <name type="scientific">Carnobacterium phage cd2</name>
    <dbReference type="NCBI Taxonomy" id="2849244"/>
    <lineage>
        <taxon>Viruses</taxon>
        <taxon>Duplodnaviria</taxon>
        <taxon>Heunggongvirae</taxon>
        <taxon>Uroviricota</taxon>
        <taxon>Caudoviricetes</taxon>
        <taxon>Carnodivirus</taxon>
        <taxon>Carnodivirus cd2-like</taxon>
    </lineage>
</organism>
<gene>
    <name evidence="1" type="ORF">cd2_102</name>
</gene>
<name>A0AAE7VIX1_9CAUD</name>
<reference evidence="1 2" key="1">
    <citation type="journal article" date="2021" name="Microbiol. Resour. Announc.">
        <title>Genome Sequences of Bacteriophages cd2, cd3, and cd4, which Specifically Target Carnobacterium divergens.</title>
        <authorList>
            <person name="Zhang P."/>
            <person name="Britton A.P."/>
            <person name="Visser K.A."/>
            <person name="Welke C.A."/>
            <person name="Wassink H."/>
            <person name="Prins E."/>
            <person name="Yang X."/>
            <person name="Martin-Visscher L.A."/>
        </authorList>
    </citation>
    <scope>NUCLEOTIDE SEQUENCE [LARGE SCALE GENOMIC DNA]</scope>
    <source>
        <strain evidence="2">cd2</strain>
    </source>
</reference>
<evidence type="ECO:0000313" key="1">
    <source>
        <dbReference type="EMBL" id="QXP45118.1"/>
    </source>
</evidence>